<evidence type="ECO:0000313" key="2">
    <source>
        <dbReference type="Proteomes" id="UP000249185"/>
    </source>
</evidence>
<dbReference type="EMBL" id="QFPW01000002">
    <property type="protein sequence ID" value="PZQ51437.1"/>
    <property type="molecule type" value="Genomic_DNA"/>
</dbReference>
<dbReference type="AlphaFoldDB" id="A0A2W5Q2D6"/>
<dbReference type="Pfam" id="PF12096">
    <property type="entry name" value="DUF3572"/>
    <property type="match status" value="1"/>
</dbReference>
<protein>
    <submittedName>
        <fullName evidence="1">DUF3572 domain-containing protein</fullName>
    </submittedName>
</protein>
<dbReference type="Proteomes" id="UP000249185">
    <property type="component" value="Unassembled WGS sequence"/>
</dbReference>
<comment type="caution">
    <text evidence="1">The sequence shown here is derived from an EMBL/GenBank/DDBJ whole genome shotgun (WGS) entry which is preliminary data.</text>
</comment>
<dbReference type="InterPro" id="IPR021955">
    <property type="entry name" value="DUF3572"/>
</dbReference>
<name>A0A2W5Q2D6_RHOSU</name>
<proteinExistence type="predicted"/>
<organism evidence="1 2">
    <name type="scientific">Rhodovulum sulfidophilum</name>
    <name type="common">Rhodobacter sulfidophilus</name>
    <dbReference type="NCBI Taxonomy" id="35806"/>
    <lineage>
        <taxon>Bacteria</taxon>
        <taxon>Pseudomonadati</taxon>
        <taxon>Pseudomonadota</taxon>
        <taxon>Alphaproteobacteria</taxon>
        <taxon>Rhodobacterales</taxon>
        <taxon>Paracoccaceae</taxon>
        <taxon>Rhodovulum</taxon>
    </lineage>
</organism>
<sequence length="92" mass="9741">MRRERAIEIAEQGLIWLAGEPDAMGAFLAASGLAPSDLRARVEEPEFLGFVLDFLLGDEATLLAFCGATGVAPAEPARARAMLPGGDIPDWT</sequence>
<gene>
    <name evidence="1" type="ORF">DI556_04540</name>
</gene>
<accession>A0A2W5Q2D6</accession>
<evidence type="ECO:0000313" key="1">
    <source>
        <dbReference type="EMBL" id="PZQ51437.1"/>
    </source>
</evidence>
<reference evidence="1 2" key="1">
    <citation type="submission" date="2017-08" db="EMBL/GenBank/DDBJ databases">
        <title>Infants hospitalized years apart are colonized by the same room-sourced microbial strains.</title>
        <authorList>
            <person name="Brooks B."/>
            <person name="Olm M.R."/>
            <person name="Firek B.A."/>
            <person name="Baker R."/>
            <person name="Thomas B.C."/>
            <person name="Morowitz M.J."/>
            <person name="Banfield J.F."/>
        </authorList>
    </citation>
    <scope>NUCLEOTIDE SEQUENCE [LARGE SCALE GENOMIC DNA]</scope>
    <source>
        <strain evidence="1">S2_005_002_R2_34</strain>
    </source>
</reference>